<dbReference type="VEuPathDB" id="FungiDB:EYZ11_012425"/>
<name>A0A4S3J2D6_9EURO</name>
<sequence>MDAMSIQNHQQHADPLPMTNPPQKVLVVEFRAL</sequence>
<evidence type="ECO:0000313" key="3">
    <source>
        <dbReference type="Proteomes" id="UP000308092"/>
    </source>
</evidence>
<accession>A0A4S3J2D6</accession>
<comment type="caution">
    <text evidence="2">The sequence shown here is derived from an EMBL/GenBank/DDBJ whole genome shotgun (WGS) entry which is preliminary data.</text>
</comment>
<keyword evidence="3" id="KW-1185">Reference proteome</keyword>
<organism evidence="2 3">
    <name type="scientific">Aspergillus tanneri</name>
    <dbReference type="NCBI Taxonomy" id="1220188"/>
    <lineage>
        <taxon>Eukaryota</taxon>
        <taxon>Fungi</taxon>
        <taxon>Dikarya</taxon>
        <taxon>Ascomycota</taxon>
        <taxon>Pezizomycotina</taxon>
        <taxon>Eurotiomycetes</taxon>
        <taxon>Eurotiomycetidae</taxon>
        <taxon>Eurotiales</taxon>
        <taxon>Aspergillaceae</taxon>
        <taxon>Aspergillus</taxon>
        <taxon>Aspergillus subgen. Circumdati</taxon>
    </lineage>
</organism>
<reference evidence="2 3" key="1">
    <citation type="submission" date="2019-03" db="EMBL/GenBank/DDBJ databases">
        <title>The genome sequence of a newly discovered highly antifungal drug resistant Aspergillus species, Aspergillus tanneri NIH 1004.</title>
        <authorList>
            <person name="Mounaud S."/>
            <person name="Singh I."/>
            <person name="Joardar V."/>
            <person name="Pakala S."/>
            <person name="Pakala S."/>
            <person name="Venepally P."/>
            <person name="Hoover J."/>
            <person name="Nierman W."/>
            <person name="Chung J."/>
            <person name="Losada L."/>
        </authorList>
    </citation>
    <scope>NUCLEOTIDE SEQUENCE [LARGE SCALE GENOMIC DNA]</scope>
    <source>
        <strain evidence="2 3">NIH1004</strain>
    </source>
</reference>
<dbReference type="EMBL" id="SOSA01000931">
    <property type="protein sequence ID" value="THC88127.1"/>
    <property type="molecule type" value="Genomic_DNA"/>
</dbReference>
<gene>
    <name evidence="2" type="ORF">EYZ11_012425</name>
</gene>
<feature type="compositionally biased region" description="Polar residues" evidence="1">
    <location>
        <begin position="1"/>
        <end position="10"/>
    </location>
</feature>
<dbReference type="AlphaFoldDB" id="A0A4S3J2D6"/>
<evidence type="ECO:0000256" key="1">
    <source>
        <dbReference type="SAM" id="MobiDB-lite"/>
    </source>
</evidence>
<evidence type="ECO:0000313" key="2">
    <source>
        <dbReference type="EMBL" id="THC88127.1"/>
    </source>
</evidence>
<feature type="region of interest" description="Disordered" evidence="1">
    <location>
        <begin position="1"/>
        <end position="21"/>
    </location>
</feature>
<proteinExistence type="predicted"/>
<dbReference type="Proteomes" id="UP000308092">
    <property type="component" value="Unassembled WGS sequence"/>
</dbReference>
<protein>
    <submittedName>
        <fullName evidence="2">Uncharacterized protein</fullName>
    </submittedName>
</protein>